<dbReference type="InterPro" id="IPR004805">
    <property type="entry name" value="DnaE2/DnaE/PolC"/>
</dbReference>
<evidence type="ECO:0000256" key="4">
    <source>
        <dbReference type="ARBA" id="ARBA00017273"/>
    </source>
</evidence>
<dbReference type="InterPro" id="IPR040982">
    <property type="entry name" value="DNA_pol3_finger"/>
</dbReference>
<keyword evidence="8 13" id="KW-0235">DNA replication</keyword>
<gene>
    <name evidence="13" type="primary">dnaE2</name>
    <name evidence="15" type="ORF">FXN65_21280</name>
</gene>
<dbReference type="KEGG" id="plal:FXN65_21280"/>
<name>A0A5J6QT10_9GAMM</name>
<dbReference type="InterPro" id="IPR016195">
    <property type="entry name" value="Pol/histidinol_Pase-like"/>
</dbReference>
<dbReference type="Pfam" id="PF02811">
    <property type="entry name" value="PHP"/>
    <property type="match status" value="1"/>
</dbReference>
<dbReference type="NCBIfam" id="TIGR00594">
    <property type="entry name" value="polc"/>
    <property type="match status" value="1"/>
</dbReference>
<evidence type="ECO:0000256" key="10">
    <source>
        <dbReference type="ARBA" id="ARBA00022932"/>
    </source>
</evidence>
<dbReference type="InterPro" id="IPR004013">
    <property type="entry name" value="PHP_dom"/>
</dbReference>
<organism evidence="15 16">
    <name type="scientific">Metapseudomonas lalkuanensis</name>
    <dbReference type="NCBI Taxonomy" id="2604832"/>
    <lineage>
        <taxon>Bacteria</taxon>
        <taxon>Pseudomonadati</taxon>
        <taxon>Pseudomonadota</taxon>
        <taxon>Gammaproteobacteria</taxon>
        <taxon>Pseudomonadales</taxon>
        <taxon>Pseudomonadaceae</taxon>
        <taxon>Metapseudomonas</taxon>
    </lineage>
</organism>
<sequence>MNAYAELHCLSNFSFQRGASSAEELFMRAKDHGYEALAITDECTLAGIVRAWQASKKSGLPLVIGSEVRVEGGPKLVLLVENLAGYQRLCRLITQARRRAKKGEYRLLRDDLAEPTDGLLALWVPDREDDDREGPWLRQCFSERLWLAVELHQGPDDAGRLERLLALAERVGIPPVATGDVHMHARGRRALQDCMTAVRHHCTVAEAGLRLFPNGERHLRRREVLAGLYPAQLLAESLCIARRCEFSLSQLDYQYPRELVPEGHSPSTWLRAATEKGLLRRWPDGVPAKARALVEKELALITELGYESYFLTVHDIVEFARRQDILCQGRGSAANSVVCFALGITELDPCVFTELLFERFMSKERNEPPDIDVDFEHERREEVIQYLFRRYGRGRAALTAVVNTYHGAGAVRDVAKALGLPPDQVNALADCCGGWSDKGPSAERLREVGFDPESPVLRRVVTLTNELIGFPRHLSQHPGGFVISEAPLDSLVPVENATMAERTVIQWDKDDLDLVGLLKVDVLALGMLSALRRCFALIERYRGIRWTIATLPKEDEATYDMIGRADTIGVFQIESRAQMSMLPRLKPREFYDLVIQVAIVRPGPIQGNMVHPYLRRRKGKEEVTYPKDELIPVFERTLGVPLFQEQVMQLAIVAADYTPGEADELRRNMAAWKRHGGLEHHRQRLTSRMLAKGYEPDFIERIFEQIKGFGSYGFPESHAASFALLTYASCWLKCHEPAAYACALINSWPMGFYSPDQVLQDARRHRIVVRPVDVRHSDWDCSLEPAGEEGEPAIRLGLRMVRGFREDDARRMETLRQAAPFSSVGDLVQRAHLDARARELLADSGALRGLAGHRHRARWAVAGVEVQAPLFAGLPEQEEMQVALPLPSVGEDMLTDYATLGTTLGPHPVSLLRAALRKRRCRSSRELLAVDHGRNLSVAGLVVGRQRPQTASGVIFVTLEDEHGMVNVVVWHDLAERQRRVLVGSRLLQVDGRLESVDGVRHLIARRLHDLTPLLSGLDVRSRDFH</sequence>
<dbReference type="InterPro" id="IPR004365">
    <property type="entry name" value="NA-bd_OB_tRNA"/>
</dbReference>
<dbReference type="Pfam" id="PF17657">
    <property type="entry name" value="DNA_pol3_finger"/>
    <property type="match status" value="1"/>
</dbReference>
<dbReference type="NCBIfam" id="NF004225">
    <property type="entry name" value="PRK05672.1"/>
    <property type="match status" value="1"/>
</dbReference>
<evidence type="ECO:0000256" key="3">
    <source>
        <dbReference type="ARBA" id="ARBA00012417"/>
    </source>
</evidence>
<dbReference type="EMBL" id="CP043311">
    <property type="protein sequence ID" value="QEY64471.1"/>
    <property type="molecule type" value="Genomic_DNA"/>
</dbReference>
<evidence type="ECO:0000256" key="6">
    <source>
        <dbReference type="ARBA" id="ARBA00022679"/>
    </source>
</evidence>
<dbReference type="Gene3D" id="1.10.150.870">
    <property type="match status" value="1"/>
</dbReference>
<dbReference type="GO" id="GO:0006260">
    <property type="term" value="P:DNA replication"/>
    <property type="evidence" value="ECO:0007669"/>
    <property type="project" value="UniProtKB-KW"/>
</dbReference>
<dbReference type="PANTHER" id="PTHR32294:SF4">
    <property type="entry name" value="ERROR-PRONE DNA POLYMERASE"/>
    <property type="match status" value="1"/>
</dbReference>
<feature type="domain" description="Polymerase/histidinol phosphatase N-terminal" evidence="14">
    <location>
        <begin position="5"/>
        <end position="72"/>
    </location>
</feature>
<dbReference type="SMART" id="SM00481">
    <property type="entry name" value="POLIIIAc"/>
    <property type="match status" value="1"/>
</dbReference>
<keyword evidence="10 13" id="KW-0239">DNA-directed DNA polymerase</keyword>
<dbReference type="Pfam" id="PF01336">
    <property type="entry name" value="tRNA_anti-codon"/>
    <property type="match status" value="1"/>
</dbReference>
<reference evidence="15 16" key="1">
    <citation type="submission" date="2019-08" db="EMBL/GenBank/DDBJ databases">
        <title>Whole-genome Sequencing of e-waste polymer degrading bacterium Pseudomonas sp. strain PE08.</title>
        <authorList>
            <person name="Kirdat K."/>
            <person name="Debbarma P."/>
            <person name="Narawade N."/>
            <person name="Suyal D."/>
            <person name="Thorat V."/>
            <person name="Shouche Y."/>
            <person name="Goel R."/>
            <person name="Yadav A."/>
        </authorList>
    </citation>
    <scope>NUCLEOTIDE SEQUENCE [LARGE SCALE GENOMIC DNA]</scope>
    <source>
        <strain evidence="15 16">PE08</strain>
    </source>
</reference>
<evidence type="ECO:0000256" key="12">
    <source>
        <dbReference type="ARBA" id="ARBA00049244"/>
    </source>
</evidence>
<evidence type="ECO:0000256" key="2">
    <source>
        <dbReference type="ARBA" id="ARBA00007391"/>
    </source>
</evidence>
<dbReference type="Proteomes" id="UP000327179">
    <property type="component" value="Chromosome"/>
</dbReference>
<dbReference type="RefSeq" id="WP_151136138.1">
    <property type="nucleotide sequence ID" value="NZ_CP043311.1"/>
</dbReference>
<dbReference type="InterPro" id="IPR011708">
    <property type="entry name" value="DNA_pol3_alpha_NTPase_dom"/>
</dbReference>
<dbReference type="PANTHER" id="PTHR32294">
    <property type="entry name" value="DNA POLYMERASE III SUBUNIT ALPHA"/>
    <property type="match status" value="1"/>
</dbReference>
<dbReference type="GO" id="GO:0003887">
    <property type="term" value="F:DNA-directed DNA polymerase activity"/>
    <property type="evidence" value="ECO:0007669"/>
    <property type="project" value="UniProtKB-UniRule"/>
</dbReference>
<comment type="similarity">
    <text evidence="2 13">Belongs to the DNA polymerase type-C family. DnaE2 subfamily.</text>
</comment>
<dbReference type="Pfam" id="PF07733">
    <property type="entry name" value="DNA_pol3_alpha"/>
    <property type="match status" value="1"/>
</dbReference>
<comment type="catalytic activity">
    <reaction evidence="12 13">
        <text>DNA(n) + a 2'-deoxyribonucleoside 5'-triphosphate = DNA(n+1) + diphosphate</text>
        <dbReference type="Rhea" id="RHEA:22508"/>
        <dbReference type="Rhea" id="RHEA-COMP:17339"/>
        <dbReference type="Rhea" id="RHEA-COMP:17340"/>
        <dbReference type="ChEBI" id="CHEBI:33019"/>
        <dbReference type="ChEBI" id="CHEBI:61560"/>
        <dbReference type="ChEBI" id="CHEBI:173112"/>
        <dbReference type="EC" id="2.7.7.7"/>
    </reaction>
</comment>
<evidence type="ECO:0000256" key="8">
    <source>
        <dbReference type="ARBA" id="ARBA00022705"/>
    </source>
</evidence>
<dbReference type="InterPro" id="IPR023073">
    <property type="entry name" value="DnaE2"/>
</dbReference>
<evidence type="ECO:0000256" key="13">
    <source>
        <dbReference type="HAMAP-Rule" id="MF_01902"/>
    </source>
</evidence>
<evidence type="ECO:0000256" key="9">
    <source>
        <dbReference type="ARBA" id="ARBA00022763"/>
    </source>
</evidence>
<dbReference type="FunFam" id="1.10.150.870:FF:000002">
    <property type="entry name" value="Error-prone DNA polymerase"/>
    <property type="match status" value="1"/>
</dbReference>
<dbReference type="GO" id="GO:0008408">
    <property type="term" value="F:3'-5' exonuclease activity"/>
    <property type="evidence" value="ECO:0007669"/>
    <property type="project" value="InterPro"/>
</dbReference>
<dbReference type="GO" id="GO:0009432">
    <property type="term" value="P:SOS response"/>
    <property type="evidence" value="ECO:0007669"/>
    <property type="project" value="UniProtKB-ARBA"/>
</dbReference>
<evidence type="ECO:0000256" key="5">
    <source>
        <dbReference type="ARBA" id="ARBA00022490"/>
    </source>
</evidence>
<dbReference type="InterPro" id="IPR003141">
    <property type="entry name" value="Pol/His_phosphatase_N"/>
</dbReference>
<keyword evidence="6 13" id="KW-0808">Transferase</keyword>
<comment type="subcellular location">
    <subcellularLocation>
        <location evidence="1 13">Cytoplasm</location>
    </subcellularLocation>
</comment>
<dbReference type="SUPFAM" id="SSF89550">
    <property type="entry name" value="PHP domain-like"/>
    <property type="match status" value="1"/>
</dbReference>
<dbReference type="EC" id="2.7.7.7" evidence="3 13"/>
<dbReference type="CDD" id="cd04485">
    <property type="entry name" value="DnaE_OBF"/>
    <property type="match status" value="1"/>
</dbReference>
<dbReference type="Gene3D" id="3.20.20.140">
    <property type="entry name" value="Metal-dependent hydrolases"/>
    <property type="match status" value="1"/>
</dbReference>
<dbReference type="Pfam" id="PF14579">
    <property type="entry name" value="HHH_6"/>
    <property type="match status" value="1"/>
</dbReference>
<dbReference type="CDD" id="cd07434">
    <property type="entry name" value="PHP_PolIIIA_DnaE2"/>
    <property type="match status" value="1"/>
</dbReference>
<proteinExistence type="inferred from homology"/>
<protein>
    <recommendedName>
        <fullName evidence="4 13">Error-prone DNA polymerase</fullName>
        <ecNumber evidence="3 13">2.7.7.7</ecNumber>
    </recommendedName>
</protein>
<keyword evidence="7 13" id="KW-0548">Nucleotidyltransferase</keyword>
<comment type="function">
    <text evidence="13">DNA polymerase involved in damage-induced mutagenesis and translesion synthesis (TLS). It is not the major replicative DNA polymerase.</text>
</comment>
<dbReference type="HAMAP" id="MF_01902">
    <property type="entry name" value="DNApol_error_prone"/>
    <property type="match status" value="1"/>
</dbReference>
<evidence type="ECO:0000256" key="11">
    <source>
        <dbReference type="ARBA" id="ARBA00023204"/>
    </source>
</evidence>
<dbReference type="GO" id="GO:0003676">
    <property type="term" value="F:nucleic acid binding"/>
    <property type="evidence" value="ECO:0007669"/>
    <property type="project" value="InterPro"/>
</dbReference>
<dbReference type="GO" id="GO:0006281">
    <property type="term" value="P:DNA repair"/>
    <property type="evidence" value="ECO:0007669"/>
    <property type="project" value="UniProtKB-UniRule"/>
</dbReference>
<evidence type="ECO:0000256" key="7">
    <source>
        <dbReference type="ARBA" id="ARBA00022695"/>
    </source>
</evidence>
<keyword evidence="9 13" id="KW-0227">DNA damage</keyword>
<evidence type="ECO:0000313" key="15">
    <source>
        <dbReference type="EMBL" id="QEY64471.1"/>
    </source>
</evidence>
<keyword evidence="11 13" id="KW-0234">DNA repair</keyword>
<dbReference type="AlphaFoldDB" id="A0A5J6QT10"/>
<evidence type="ECO:0000256" key="1">
    <source>
        <dbReference type="ARBA" id="ARBA00004496"/>
    </source>
</evidence>
<keyword evidence="5 13" id="KW-0963">Cytoplasm</keyword>
<evidence type="ECO:0000259" key="14">
    <source>
        <dbReference type="SMART" id="SM00481"/>
    </source>
</evidence>
<accession>A0A5J6QT10</accession>
<evidence type="ECO:0000313" key="16">
    <source>
        <dbReference type="Proteomes" id="UP000327179"/>
    </source>
</evidence>
<dbReference type="InterPro" id="IPR029460">
    <property type="entry name" value="DNAPol_HHH"/>
</dbReference>
<dbReference type="GO" id="GO:0005737">
    <property type="term" value="C:cytoplasm"/>
    <property type="evidence" value="ECO:0007669"/>
    <property type="project" value="UniProtKB-SubCell"/>
</dbReference>
<keyword evidence="16" id="KW-1185">Reference proteome</keyword>